<reference evidence="10" key="2">
    <citation type="journal article" date="2021" name="Syst. Appl. Microbiol.">
        <title>Roseomonas hellenica sp. nov., isolated from roots of wild-growing Alkanna tinctoria.</title>
        <authorList>
            <person name="Rat A."/>
            <person name="Naranjo H.D."/>
            <person name="Lebbe L."/>
            <person name="Cnockaert M."/>
            <person name="Krigas N."/>
            <person name="Grigoriadou K."/>
            <person name="Maloupa E."/>
            <person name="Willems A."/>
        </authorList>
    </citation>
    <scope>NUCLEOTIDE SEQUENCE</scope>
    <source>
        <strain evidence="10">LMG 31228</strain>
    </source>
</reference>
<keyword evidence="3 7" id="KW-0812">Transmembrane</keyword>
<evidence type="ECO:0000256" key="3">
    <source>
        <dbReference type="ARBA" id="ARBA00022692"/>
    </source>
</evidence>
<gene>
    <name evidence="10" type="ORF">GXW74_03165</name>
</gene>
<evidence type="ECO:0000313" key="10">
    <source>
        <dbReference type="EMBL" id="MBR0679474.1"/>
    </source>
</evidence>
<feature type="domain" description="ABC3 transporter permease C-terminal" evidence="8">
    <location>
        <begin position="245"/>
        <end position="359"/>
    </location>
</feature>
<comment type="similarity">
    <text evidence="6">Belongs to the ABC-4 integral membrane protein family.</text>
</comment>
<evidence type="ECO:0000256" key="7">
    <source>
        <dbReference type="SAM" id="Phobius"/>
    </source>
</evidence>
<evidence type="ECO:0000256" key="4">
    <source>
        <dbReference type="ARBA" id="ARBA00022989"/>
    </source>
</evidence>
<feature type="domain" description="MacB-like periplasmic core" evidence="9">
    <location>
        <begin position="18"/>
        <end position="216"/>
    </location>
</feature>
<dbReference type="Pfam" id="PF12704">
    <property type="entry name" value="MacB_PCD"/>
    <property type="match status" value="1"/>
</dbReference>
<dbReference type="EMBL" id="JAAEDL010000002">
    <property type="protein sequence ID" value="MBR0679474.1"/>
    <property type="molecule type" value="Genomic_DNA"/>
</dbReference>
<dbReference type="GO" id="GO:0022857">
    <property type="term" value="F:transmembrane transporter activity"/>
    <property type="evidence" value="ECO:0007669"/>
    <property type="project" value="TreeGrafter"/>
</dbReference>
<name>A0A9X9X6Y8_9PROT</name>
<feature type="transmembrane region" description="Helical" evidence="7">
    <location>
        <begin position="18"/>
        <end position="38"/>
    </location>
</feature>
<organism evidence="10 11">
    <name type="scientific">Neoroseomonas eburnea</name>
    <dbReference type="NCBI Taxonomy" id="1346889"/>
    <lineage>
        <taxon>Bacteria</taxon>
        <taxon>Pseudomonadati</taxon>
        <taxon>Pseudomonadota</taxon>
        <taxon>Alphaproteobacteria</taxon>
        <taxon>Acetobacterales</taxon>
        <taxon>Acetobacteraceae</taxon>
        <taxon>Neoroseomonas</taxon>
    </lineage>
</organism>
<comment type="subcellular location">
    <subcellularLocation>
        <location evidence="1">Cell membrane</location>
        <topology evidence="1">Multi-pass membrane protein</topology>
    </subcellularLocation>
</comment>
<evidence type="ECO:0000259" key="9">
    <source>
        <dbReference type="Pfam" id="PF12704"/>
    </source>
</evidence>
<dbReference type="PANTHER" id="PTHR30572">
    <property type="entry name" value="MEMBRANE COMPONENT OF TRANSPORTER-RELATED"/>
    <property type="match status" value="1"/>
</dbReference>
<accession>A0A9X9X6Y8</accession>
<dbReference type="AlphaFoldDB" id="A0A9X9X6Y8"/>
<sequence>MTLTGFALRNLLRRPARTILTVLSIALAAGTVVGLLALGRGITESVARGLEESGAELMVAQRGATEIISARLPESYGGRIAALPGVRSVSAELYAFAATAEGRQFLLVGWSTGAPSWARAPLAAGRLPRPGARELLLGDVLAESLRLGVGARLELFEEPFEVVGITRFGTAMNRGLGILPLDVLQAAALRPGQVTAFSVGAAEGADQAALRAAIAAALPVTVSDTRELLEGDRNIGILRAVSRAIYAVALVMGGLSLFSTLLMSVQERTREIGVIAAMGWSDVRIIGLIALEGLILGCAGCAAGLVVGLLTSSIFGALPAIGDFVAFTPDLADIALPFLAALPLSALAAAYPAWRAVRLMPAEALRHL</sequence>
<reference evidence="10" key="1">
    <citation type="submission" date="2020-01" db="EMBL/GenBank/DDBJ databases">
        <authorList>
            <person name="Rat A."/>
        </authorList>
    </citation>
    <scope>NUCLEOTIDE SEQUENCE</scope>
    <source>
        <strain evidence="10">LMG 31228</strain>
    </source>
</reference>
<keyword evidence="4 7" id="KW-1133">Transmembrane helix</keyword>
<dbReference type="Pfam" id="PF02687">
    <property type="entry name" value="FtsX"/>
    <property type="match status" value="1"/>
</dbReference>
<evidence type="ECO:0000256" key="2">
    <source>
        <dbReference type="ARBA" id="ARBA00022475"/>
    </source>
</evidence>
<dbReference type="Proteomes" id="UP001138709">
    <property type="component" value="Unassembled WGS sequence"/>
</dbReference>
<dbReference type="GO" id="GO:0005886">
    <property type="term" value="C:plasma membrane"/>
    <property type="evidence" value="ECO:0007669"/>
    <property type="project" value="UniProtKB-SubCell"/>
</dbReference>
<comment type="caution">
    <text evidence="10">The sequence shown here is derived from an EMBL/GenBank/DDBJ whole genome shotgun (WGS) entry which is preliminary data.</text>
</comment>
<proteinExistence type="inferred from homology"/>
<feature type="transmembrane region" description="Helical" evidence="7">
    <location>
        <begin position="285"/>
        <end position="314"/>
    </location>
</feature>
<keyword evidence="2" id="KW-1003">Cell membrane</keyword>
<dbReference type="RefSeq" id="WP_211844828.1">
    <property type="nucleotide sequence ID" value="NZ_JAAEDL010000002.1"/>
</dbReference>
<dbReference type="PANTHER" id="PTHR30572:SF4">
    <property type="entry name" value="ABC TRANSPORTER PERMEASE YTRF"/>
    <property type="match status" value="1"/>
</dbReference>
<dbReference type="InterPro" id="IPR025857">
    <property type="entry name" value="MacB_PCD"/>
</dbReference>
<dbReference type="InterPro" id="IPR050250">
    <property type="entry name" value="Macrolide_Exporter_MacB"/>
</dbReference>
<evidence type="ECO:0000256" key="1">
    <source>
        <dbReference type="ARBA" id="ARBA00004651"/>
    </source>
</evidence>
<keyword evidence="11" id="KW-1185">Reference proteome</keyword>
<evidence type="ECO:0000259" key="8">
    <source>
        <dbReference type="Pfam" id="PF02687"/>
    </source>
</evidence>
<protein>
    <submittedName>
        <fullName evidence="10">ABC transporter permease</fullName>
    </submittedName>
</protein>
<keyword evidence="5 7" id="KW-0472">Membrane</keyword>
<evidence type="ECO:0000256" key="5">
    <source>
        <dbReference type="ARBA" id="ARBA00023136"/>
    </source>
</evidence>
<feature type="transmembrane region" description="Helical" evidence="7">
    <location>
        <begin position="334"/>
        <end position="354"/>
    </location>
</feature>
<evidence type="ECO:0000256" key="6">
    <source>
        <dbReference type="ARBA" id="ARBA00038076"/>
    </source>
</evidence>
<dbReference type="InterPro" id="IPR003838">
    <property type="entry name" value="ABC3_permease_C"/>
</dbReference>
<evidence type="ECO:0000313" key="11">
    <source>
        <dbReference type="Proteomes" id="UP001138709"/>
    </source>
</evidence>
<feature type="transmembrane region" description="Helical" evidence="7">
    <location>
        <begin position="244"/>
        <end position="265"/>
    </location>
</feature>